<dbReference type="Proteomes" id="UP001597418">
    <property type="component" value="Unassembled WGS sequence"/>
</dbReference>
<evidence type="ECO:0000259" key="1">
    <source>
        <dbReference type="Pfam" id="PF18536"/>
    </source>
</evidence>
<proteinExistence type="predicted"/>
<keyword evidence="3" id="KW-1185">Reference proteome</keyword>
<dbReference type="InterPro" id="IPR040531">
    <property type="entry name" value="DUF5623"/>
</dbReference>
<dbReference type="RefSeq" id="WP_380883727.1">
    <property type="nucleotide sequence ID" value="NZ_JBHUMB010000005.1"/>
</dbReference>
<evidence type="ECO:0000313" key="2">
    <source>
        <dbReference type="EMBL" id="MFD2742373.1"/>
    </source>
</evidence>
<gene>
    <name evidence="2" type="ORF">ACFSQ6_03105</name>
</gene>
<sequence length="392" mass="45299">MTHKTNASIARHIKRNAKRIKKEKGIPYHLALDLSSMESGYSNYKNLLNNSATLPKPKKNTPERVGILPNPLTLPYSMLGSPSGSKRPNAKAPIKVHQRLGELLKELYSAMEYNKKGLRAISTVKFTLDNWIQLEYTSREELTDEVFFQIYYGDTNHPSDPWPTDRKKSQLKRLVKDVRILIREAYHNCAPIQVLNKKLDVAIKAIENWPLNRQVKGLMEVKGQISRGTLIYLKNYNRKPAVVLSHDTINNLIRCYGDSGISTVEREEITVARKQSKAKKFCPMRLTLPYGKWHCEQGIEILFNRDYIPIWMKDVNGKVQQVDPNIKVIHIDEQEFYFSDKSAPWAGDKSTEIRCTNILNSWNVLQRSSILMEELREFITNGNTKNFKFLNH</sequence>
<reference evidence="3" key="1">
    <citation type="journal article" date="2019" name="Int. J. Syst. Evol. Microbiol.">
        <title>The Global Catalogue of Microorganisms (GCM) 10K type strain sequencing project: providing services to taxonomists for standard genome sequencing and annotation.</title>
        <authorList>
            <consortium name="The Broad Institute Genomics Platform"/>
            <consortium name="The Broad Institute Genome Sequencing Center for Infectious Disease"/>
            <person name="Wu L."/>
            <person name="Ma J."/>
        </authorList>
    </citation>
    <scope>NUCLEOTIDE SEQUENCE [LARGE SCALE GENOMIC DNA]</scope>
    <source>
        <strain evidence="3">KCTC 42247</strain>
    </source>
</reference>
<dbReference type="Gene3D" id="1.20.1260.40">
    <property type="match status" value="1"/>
</dbReference>
<dbReference type="EMBL" id="JBHUMB010000005">
    <property type="protein sequence ID" value="MFD2742373.1"/>
    <property type="molecule type" value="Genomic_DNA"/>
</dbReference>
<name>A0ABW5UAI4_9SPHI</name>
<comment type="caution">
    <text evidence="2">The sequence shown here is derived from an EMBL/GenBank/DDBJ whole genome shotgun (WGS) entry which is preliminary data.</text>
</comment>
<protein>
    <submittedName>
        <fullName evidence="2">DUF5623 domain-containing protein</fullName>
    </submittedName>
</protein>
<organism evidence="2 3">
    <name type="scientific">Sphingobacterium populi</name>
    <dbReference type="NCBI Taxonomy" id="1812824"/>
    <lineage>
        <taxon>Bacteria</taxon>
        <taxon>Pseudomonadati</taxon>
        <taxon>Bacteroidota</taxon>
        <taxon>Sphingobacteriia</taxon>
        <taxon>Sphingobacteriales</taxon>
        <taxon>Sphingobacteriaceae</taxon>
        <taxon>Sphingobacterium</taxon>
    </lineage>
</organism>
<feature type="domain" description="DUF5623" evidence="1">
    <location>
        <begin position="85"/>
        <end position="204"/>
    </location>
</feature>
<accession>A0ABW5UAI4</accession>
<dbReference type="Pfam" id="PF18536">
    <property type="entry name" value="DUF5623"/>
    <property type="match status" value="1"/>
</dbReference>
<evidence type="ECO:0000313" key="3">
    <source>
        <dbReference type="Proteomes" id="UP001597418"/>
    </source>
</evidence>